<proteinExistence type="predicted"/>
<evidence type="ECO:0000313" key="2">
    <source>
        <dbReference type="Proteomes" id="UP000094385"/>
    </source>
</evidence>
<keyword evidence="2" id="KW-1185">Reference proteome</keyword>
<dbReference type="OrthoDB" id="10349263at2759"/>
<organism evidence="1 2">
    <name type="scientific">Lipomyces starkeyi NRRL Y-11557</name>
    <dbReference type="NCBI Taxonomy" id="675824"/>
    <lineage>
        <taxon>Eukaryota</taxon>
        <taxon>Fungi</taxon>
        <taxon>Dikarya</taxon>
        <taxon>Ascomycota</taxon>
        <taxon>Saccharomycotina</taxon>
        <taxon>Lipomycetes</taxon>
        <taxon>Lipomycetales</taxon>
        <taxon>Lipomycetaceae</taxon>
        <taxon>Lipomyces</taxon>
    </lineage>
</organism>
<name>A0A1E3PYJ5_LIPST</name>
<reference evidence="1 2" key="1">
    <citation type="journal article" date="2016" name="Proc. Natl. Acad. Sci. U.S.A.">
        <title>Comparative genomics of biotechnologically important yeasts.</title>
        <authorList>
            <person name="Riley R."/>
            <person name="Haridas S."/>
            <person name="Wolfe K.H."/>
            <person name="Lopes M.R."/>
            <person name="Hittinger C.T."/>
            <person name="Goeker M."/>
            <person name="Salamov A.A."/>
            <person name="Wisecaver J.H."/>
            <person name="Long T.M."/>
            <person name="Calvey C.H."/>
            <person name="Aerts A.L."/>
            <person name="Barry K.W."/>
            <person name="Choi C."/>
            <person name="Clum A."/>
            <person name="Coughlan A.Y."/>
            <person name="Deshpande S."/>
            <person name="Douglass A.P."/>
            <person name="Hanson S.J."/>
            <person name="Klenk H.-P."/>
            <person name="LaButti K.M."/>
            <person name="Lapidus A."/>
            <person name="Lindquist E.A."/>
            <person name="Lipzen A.M."/>
            <person name="Meier-Kolthoff J.P."/>
            <person name="Ohm R.A."/>
            <person name="Otillar R.P."/>
            <person name="Pangilinan J.L."/>
            <person name="Peng Y."/>
            <person name="Rokas A."/>
            <person name="Rosa C.A."/>
            <person name="Scheuner C."/>
            <person name="Sibirny A.A."/>
            <person name="Slot J.C."/>
            <person name="Stielow J.B."/>
            <person name="Sun H."/>
            <person name="Kurtzman C.P."/>
            <person name="Blackwell M."/>
            <person name="Grigoriev I.V."/>
            <person name="Jeffries T.W."/>
        </authorList>
    </citation>
    <scope>NUCLEOTIDE SEQUENCE [LARGE SCALE GENOMIC DNA]</scope>
    <source>
        <strain evidence="1 2">NRRL Y-11557</strain>
    </source>
</reference>
<evidence type="ECO:0000313" key="1">
    <source>
        <dbReference type="EMBL" id="ODQ70523.1"/>
    </source>
</evidence>
<accession>A0A1E3PYJ5</accession>
<dbReference type="AlphaFoldDB" id="A0A1E3PYJ5"/>
<protein>
    <submittedName>
        <fullName evidence="1">Uncharacterized protein</fullName>
    </submittedName>
</protein>
<gene>
    <name evidence="1" type="ORF">LIPSTDRAFT_74834</name>
</gene>
<dbReference type="EMBL" id="KV454300">
    <property type="protein sequence ID" value="ODQ70523.1"/>
    <property type="molecule type" value="Genomic_DNA"/>
</dbReference>
<sequence length="156" mass="16933">MPRASSIPCTIKIKHRTQTVMLLLPESNTFSDLKIQLLKALKDTWVNESSAAGTHEDISIPKPSFDTIQDTADSENYGVEDDEDAIVLPSLDEIHVASPLDKADLSKGWKEISEDNASSIIGSLGISDGSVLAYRLGDKESEFSVQCPSLDDENAP</sequence>
<dbReference type="Proteomes" id="UP000094385">
    <property type="component" value="Unassembled WGS sequence"/>
</dbReference>